<evidence type="ECO:0000313" key="1">
    <source>
        <dbReference type="EMBL" id="KAK9325936.1"/>
    </source>
</evidence>
<accession>A0ACC3TY60</accession>
<dbReference type="Proteomes" id="UP001489719">
    <property type="component" value="Unassembled WGS sequence"/>
</dbReference>
<name>A0ACC3TY60_9ASCO</name>
<protein>
    <submittedName>
        <fullName evidence="1">Uncharacterized protein</fullName>
    </submittedName>
</protein>
<dbReference type="EMBL" id="MU970037">
    <property type="protein sequence ID" value="KAK9325936.1"/>
    <property type="molecule type" value="Genomic_DNA"/>
</dbReference>
<keyword evidence="2" id="KW-1185">Reference proteome</keyword>
<proteinExistence type="predicted"/>
<organism evidence="1 2">
    <name type="scientific">Lipomyces orientalis</name>
    <dbReference type="NCBI Taxonomy" id="1233043"/>
    <lineage>
        <taxon>Eukaryota</taxon>
        <taxon>Fungi</taxon>
        <taxon>Dikarya</taxon>
        <taxon>Ascomycota</taxon>
        <taxon>Saccharomycotina</taxon>
        <taxon>Lipomycetes</taxon>
        <taxon>Lipomycetales</taxon>
        <taxon>Lipomycetaceae</taxon>
        <taxon>Lipomyces</taxon>
    </lineage>
</organism>
<reference evidence="2" key="1">
    <citation type="journal article" date="2024" name="Front. Bioeng. Biotechnol.">
        <title>Genome-scale model development and genomic sequencing of the oleaginous clade Lipomyces.</title>
        <authorList>
            <person name="Czajka J.J."/>
            <person name="Han Y."/>
            <person name="Kim J."/>
            <person name="Mondo S.J."/>
            <person name="Hofstad B.A."/>
            <person name="Robles A."/>
            <person name="Haridas S."/>
            <person name="Riley R."/>
            <person name="LaButti K."/>
            <person name="Pangilinan J."/>
            <person name="Andreopoulos W."/>
            <person name="Lipzen A."/>
            <person name="Yan J."/>
            <person name="Wang M."/>
            <person name="Ng V."/>
            <person name="Grigoriev I.V."/>
            <person name="Spatafora J.W."/>
            <person name="Magnuson J.K."/>
            <person name="Baker S.E."/>
            <person name="Pomraning K.R."/>
        </authorList>
    </citation>
    <scope>NUCLEOTIDE SEQUENCE [LARGE SCALE GENOMIC DNA]</scope>
    <source>
        <strain evidence="2">CBS 10300</strain>
    </source>
</reference>
<evidence type="ECO:0000313" key="2">
    <source>
        <dbReference type="Proteomes" id="UP001489719"/>
    </source>
</evidence>
<sequence>MIPWVIGNVTGMLSGSPSSKKDNTSRPAATSPPRPPPPTTGSSVSNGRDINPPKDPVHLDNSPTTTQLPPGLDEAPLPSITKPVPESATSVDTNDVPQKIRQFVDERPNERYIFDGDDHHTKLCRFEEGGRKCLNLAAPTKDVLVQMQKMDFYCALGQDVGRSEIECSKM</sequence>
<comment type="caution">
    <text evidence="1">The sequence shown here is derived from an EMBL/GenBank/DDBJ whole genome shotgun (WGS) entry which is preliminary data.</text>
</comment>
<gene>
    <name evidence="1" type="ORF">V1517DRAFT_313055</name>
</gene>